<feature type="non-terminal residue" evidence="3">
    <location>
        <position position="177"/>
    </location>
</feature>
<protein>
    <submittedName>
        <fullName evidence="3">Uncharacterized protein</fullName>
    </submittedName>
</protein>
<feature type="transmembrane region" description="Helical" evidence="2">
    <location>
        <begin position="43"/>
        <end position="64"/>
    </location>
</feature>
<gene>
    <name evidence="3" type="ORF">Naga_101192g1</name>
</gene>
<evidence type="ECO:0000256" key="1">
    <source>
        <dbReference type="SAM" id="MobiDB-lite"/>
    </source>
</evidence>
<comment type="caution">
    <text evidence="3">The sequence shown here is derived from an EMBL/GenBank/DDBJ whole genome shotgun (WGS) entry which is preliminary data.</text>
</comment>
<evidence type="ECO:0000313" key="3">
    <source>
        <dbReference type="EMBL" id="EWM24836.1"/>
    </source>
</evidence>
<keyword evidence="2" id="KW-0472">Membrane</keyword>
<feature type="region of interest" description="Disordered" evidence="1">
    <location>
        <begin position="140"/>
        <end position="177"/>
    </location>
</feature>
<proteinExistence type="predicted"/>
<organism evidence="3 4">
    <name type="scientific">Nannochloropsis gaditana</name>
    <dbReference type="NCBI Taxonomy" id="72520"/>
    <lineage>
        <taxon>Eukaryota</taxon>
        <taxon>Sar</taxon>
        <taxon>Stramenopiles</taxon>
        <taxon>Ochrophyta</taxon>
        <taxon>Eustigmatophyceae</taxon>
        <taxon>Eustigmatales</taxon>
        <taxon>Monodopsidaceae</taxon>
        <taxon>Nannochloropsis</taxon>
    </lineage>
</organism>
<sequence>MAQEQNQNRHRTHSIPLAFLPLWRRASHRRANDGLRGVRSTTFFPSLSFLLLFASSCLTAHAFLPLPCRFKFALAAVPGHRRGLLSGAMNDVTGEMASTSAKGAVTLGPYKNGALSFTYPKPTVSDAEVEAQVKTAAKKTCRYRAGGREGKREKREEEERERRREERGERERERERE</sequence>
<keyword evidence="2" id="KW-1133">Transmembrane helix</keyword>
<accession>W7TW52</accession>
<dbReference type="Proteomes" id="UP000019335">
    <property type="component" value="Chromosome 12"/>
</dbReference>
<evidence type="ECO:0000256" key="2">
    <source>
        <dbReference type="SAM" id="Phobius"/>
    </source>
</evidence>
<keyword evidence="2" id="KW-0812">Transmembrane</keyword>
<evidence type="ECO:0000313" key="4">
    <source>
        <dbReference type="Proteomes" id="UP000019335"/>
    </source>
</evidence>
<dbReference type="EMBL" id="AZIL01001099">
    <property type="protein sequence ID" value="EWM24836.1"/>
    <property type="molecule type" value="Genomic_DNA"/>
</dbReference>
<keyword evidence="4" id="KW-1185">Reference proteome</keyword>
<dbReference type="AlphaFoldDB" id="W7TW52"/>
<feature type="compositionally biased region" description="Basic and acidic residues" evidence="1">
    <location>
        <begin position="146"/>
        <end position="177"/>
    </location>
</feature>
<reference evidence="3 4" key="1">
    <citation type="journal article" date="2014" name="Mol. Plant">
        <title>Chromosome Scale Genome Assembly and Transcriptome Profiling of Nannochloropsis gaditana in Nitrogen Depletion.</title>
        <authorList>
            <person name="Corteggiani Carpinelli E."/>
            <person name="Telatin A."/>
            <person name="Vitulo N."/>
            <person name="Forcato C."/>
            <person name="D'Angelo M."/>
            <person name="Schiavon R."/>
            <person name="Vezzi A."/>
            <person name="Giacometti G.M."/>
            <person name="Morosinotto T."/>
            <person name="Valle G."/>
        </authorList>
    </citation>
    <scope>NUCLEOTIDE SEQUENCE [LARGE SCALE GENOMIC DNA]</scope>
    <source>
        <strain evidence="3 4">B-31</strain>
    </source>
</reference>
<name>W7TW52_9STRA</name>